<protein>
    <submittedName>
        <fullName evidence="1">Uncharacterized protein</fullName>
    </submittedName>
</protein>
<comment type="caution">
    <text evidence="1">The sequence shown here is derived from an EMBL/GenBank/DDBJ whole genome shotgun (WGS) entry which is preliminary data.</text>
</comment>
<dbReference type="EMBL" id="BPVZ01000196">
    <property type="protein sequence ID" value="GKV45640.1"/>
    <property type="molecule type" value="Genomic_DNA"/>
</dbReference>
<organism evidence="1 2">
    <name type="scientific">Rubroshorea leprosula</name>
    <dbReference type="NCBI Taxonomy" id="152421"/>
    <lineage>
        <taxon>Eukaryota</taxon>
        <taxon>Viridiplantae</taxon>
        <taxon>Streptophyta</taxon>
        <taxon>Embryophyta</taxon>
        <taxon>Tracheophyta</taxon>
        <taxon>Spermatophyta</taxon>
        <taxon>Magnoliopsida</taxon>
        <taxon>eudicotyledons</taxon>
        <taxon>Gunneridae</taxon>
        <taxon>Pentapetalae</taxon>
        <taxon>rosids</taxon>
        <taxon>malvids</taxon>
        <taxon>Malvales</taxon>
        <taxon>Dipterocarpaceae</taxon>
        <taxon>Rubroshorea</taxon>
    </lineage>
</organism>
<keyword evidence="2" id="KW-1185">Reference proteome</keyword>
<sequence>MLFVFLTIYLSLHGKEEKYFINNHLSFRIMFHRNHVTDSAQTVRFEVSPNRCCTNFMTAFVQLFSLFLL</sequence>
<accession>A0AAV5M738</accession>
<name>A0AAV5M738_9ROSI</name>
<evidence type="ECO:0000313" key="1">
    <source>
        <dbReference type="EMBL" id="GKV45640.1"/>
    </source>
</evidence>
<evidence type="ECO:0000313" key="2">
    <source>
        <dbReference type="Proteomes" id="UP001054252"/>
    </source>
</evidence>
<proteinExistence type="predicted"/>
<reference evidence="1 2" key="1">
    <citation type="journal article" date="2021" name="Commun. Biol.">
        <title>The genome of Shorea leprosula (Dipterocarpaceae) highlights the ecological relevance of drought in aseasonal tropical rainforests.</title>
        <authorList>
            <person name="Ng K.K.S."/>
            <person name="Kobayashi M.J."/>
            <person name="Fawcett J.A."/>
            <person name="Hatakeyama M."/>
            <person name="Paape T."/>
            <person name="Ng C.H."/>
            <person name="Ang C.C."/>
            <person name="Tnah L.H."/>
            <person name="Lee C.T."/>
            <person name="Nishiyama T."/>
            <person name="Sese J."/>
            <person name="O'Brien M.J."/>
            <person name="Copetti D."/>
            <person name="Mohd Noor M.I."/>
            <person name="Ong R.C."/>
            <person name="Putra M."/>
            <person name="Sireger I.Z."/>
            <person name="Indrioko S."/>
            <person name="Kosugi Y."/>
            <person name="Izuno A."/>
            <person name="Isagi Y."/>
            <person name="Lee S.L."/>
            <person name="Shimizu K.K."/>
        </authorList>
    </citation>
    <scope>NUCLEOTIDE SEQUENCE [LARGE SCALE GENOMIC DNA]</scope>
    <source>
        <strain evidence="1">214</strain>
    </source>
</reference>
<dbReference type="Proteomes" id="UP001054252">
    <property type="component" value="Unassembled WGS sequence"/>
</dbReference>
<gene>
    <name evidence="1" type="ORF">SLEP1_g52701</name>
</gene>
<dbReference type="AlphaFoldDB" id="A0AAV5M738"/>